<dbReference type="STRING" id="329046.A0A1Y2C2W2"/>
<dbReference type="GO" id="GO:0005524">
    <property type="term" value="F:ATP binding"/>
    <property type="evidence" value="ECO:0007669"/>
    <property type="project" value="UniProtKB-UniRule"/>
</dbReference>
<dbReference type="Pfam" id="PF02786">
    <property type="entry name" value="CPSase_L_D2"/>
    <property type="match status" value="1"/>
</dbReference>
<dbReference type="Pfam" id="PF00289">
    <property type="entry name" value="Biotin_carb_N"/>
    <property type="match status" value="1"/>
</dbReference>
<dbReference type="FunFam" id="3.40.50.20:FF:000010">
    <property type="entry name" value="Propionyl-CoA carboxylase subunit alpha"/>
    <property type="match status" value="1"/>
</dbReference>
<evidence type="ECO:0000256" key="6">
    <source>
        <dbReference type="PROSITE-ProRule" id="PRU00409"/>
    </source>
</evidence>
<evidence type="ECO:0000256" key="1">
    <source>
        <dbReference type="ARBA" id="ARBA00001953"/>
    </source>
</evidence>
<keyword evidence="2" id="KW-0436">Ligase</keyword>
<dbReference type="Pfam" id="PF00364">
    <property type="entry name" value="Biotin_lipoyl"/>
    <property type="match status" value="1"/>
</dbReference>
<comment type="caution">
    <text evidence="9">The sequence shown here is derived from an EMBL/GenBank/DDBJ whole genome shotgun (WGS) entry which is preliminary data.</text>
</comment>
<dbReference type="InterPro" id="IPR011053">
    <property type="entry name" value="Single_hybrid_motif"/>
</dbReference>
<accession>A0A1Y2C2W2</accession>
<feature type="domain" description="ATP-grasp" evidence="7">
    <location>
        <begin position="124"/>
        <end position="324"/>
    </location>
</feature>
<dbReference type="InterPro" id="IPR050856">
    <property type="entry name" value="Biotin_carboxylase_complex"/>
</dbReference>
<dbReference type="SUPFAM" id="SSF51230">
    <property type="entry name" value="Single hybrid motif"/>
    <property type="match status" value="1"/>
</dbReference>
<dbReference type="SMART" id="SM00878">
    <property type="entry name" value="Biotin_carb_C"/>
    <property type="match status" value="1"/>
</dbReference>
<protein>
    <submittedName>
        <fullName evidence="9">Uncharacterized protein</fullName>
    </submittedName>
</protein>
<dbReference type="CDD" id="cd06850">
    <property type="entry name" value="biotinyl_domain"/>
    <property type="match status" value="1"/>
</dbReference>
<dbReference type="PROSITE" id="PS50975">
    <property type="entry name" value="ATP_GRASP"/>
    <property type="match status" value="1"/>
</dbReference>
<keyword evidence="10" id="KW-1185">Reference proteome</keyword>
<dbReference type="EMBL" id="MCGO01000032">
    <property type="protein sequence ID" value="ORY41227.1"/>
    <property type="molecule type" value="Genomic_DNA"/>
</dbReference>
<dbReference type="Pfam" id="PF02785">
    <property type="entry name" value="Biotin_carb_C"/>
    <property type="match status" value="1"/>
</dbReference>
<keyword evidence="4 6" id="KW-0067">ATP-binding</keyword>
<keyword evidence="5" id="KW-0092">Biotin</keyword>
<evidence type="ECO:0000259" key="8">
    <source>
        <dbReference type="PROSITE" id="PS50979"/>
    </source>
</evidence>
<evidence type="ECO:0000313" key="10">
    <source>
        <dbReference type="Proteomes" id="UP000193642"/>
    </source>
</evidence>
<dbReference type="Gene3D" id="3.30.470.20">
    <property type="entry name" value="ATP-grasp fold, B domain"/>
    <property type="match status" value="1"/>
</dbReference>
<dbReference type="FunFam" id="3.30.1490.20:FF:000003">
    <property type="entry name" value="acetyl-CoA carboxylase isoform X1"/>
    <property type="match status" value="1"/>
</dbReference>
<dbReference type="AlphaFoldDB" id="A0A1Y2C2W2"/>
<dbReference type="OrthoDB" id="196847at2759"/>
<evidence type="ECO:0000256" key="4">
    <source>
        <dbReference type="ARBA" id="ARBA00022840"/>
    </source>
</evidence>
<dbReference type="Gene3D" id="2.40.50.100">
    <property type="match status" value="1"/>
</dbReference>
<dbReference type="PROSITE" id="PS00867">
    <property type="entry name" value="CPSASE_2"/>
    <property type="match status" value="1"/>
</dbReference>
<sequence length="698" mass="75833">MLRRRISKVLVANRGEIAVRVIKTCRRLGILTVAVYSDADANAVHVQMGDEAVHIGPAVADESYLNISTIIAACLKTGADAVHPGYGFLSENAAFAKQCADNGIIFIGPRPESILAIGDKISSKVLLASKAPQVPLLPGYNGNDQRLQTLLNEALRIGFPVLLKASAGGGGKGMRVVRNKEHLEEEIKAAQGEAQRSFGDSRLLIEKYIETARHIEVQIFGDMHGDAISIFERECSVQRRHQKIIEECPSPFLTPSLRQSMTSSAVAITNLISYVGAGTVEFIVDGATGKYYFLEVNTRLQVEHPVTEAVTGLDLVALQIWIAQGESLKSFLEVHGNISMKGHAIECRIYAEDPGNEFFPVTGTISKFSVSDLTGVRSDSGILTGSEITSYYDPLISKLTVHAETRAEAIRKMASVLRGVELFGLAAHNVGFLGNVIGSAEFQSGVYDTGIVGRLMKIESSVDMSKRLSYGLVAATIVGWHLRRVKTRDGPFRRIRSGFRNVPHKPQTYQLQDSKGTVYFVEYTVDDTAVSPVFEFKIRSKKEGKAGEVAEMHSGTVILTSATFNNTANSYINGTARIALDGVQRSISFSQSDTQIFVHSKDWEGYFQTFNINDVFKSKDSSGAGHDGVLISPMPCRIISVNSVTGSKVKPGDVILTIESMKMETKVRATVEGVVTINVKEGDMLKAGEVVALIAPLK</sequence>
<dbReference type="SUPFAM" id="SSF56059">
    <property type="entry name" value="Glutathione synthetase ATP-binding domain-like"/>
    <property type="match status" value="1"/>
</dbReference>
<dbReference type="InterPro" id="IPR005481">
    <property type="entry name" value="BC-like_N"/>
</dbReference>
<dbReference type="InterPro" id="IPR011764">
    <property type="entry name" value="Biotin_carboxylation_dom"/>
</dbReference>
<evidence type="ECO:0000256" key="3">
    <source>
        <dbReference type="ARBA" id="ARBA00022741"/>
    </source>
</evidence>
<dbReference type="PROSITE" id="PS50979">
    <property type="entry name" value="BC"/>
    <property type="match status" value="1"/>
</dbReference>
<dbReference type="GO" id="GO:0016874">
    <property type="term" value="F:ligase activity"/>
    <property type="evidence" value="ECO:0007669"/>
    <property type="project" value="UniProtKB-KW"/>
</dbReference>
<dbReference type="SUPFAM" id="SSF51246">
    <property type="entry name" value="Rudiment single hybrid motif"/>
    <property type="match status" value="1"/>
</dbReference>
<evidence type="ECO:0000259" key="7">
    <source>
        <dbReference type="PROSITE" id="PS50975"/>
    </source>
</evidence>
<evidence type="ECO:0000313" key="9">
    <source>
        <dbReference type="EMBL" id="ORY41227.1"/>
    </source>
</evidence>
<dbReference type="InterPro" id="IPR005479">
    <property type="entry name" value="CPAse_ATP-bd"/>
</dbReference>
<dbReference type="InterPro" id="IPR016185">
    <property type="entry name" value="PreATP-grasp_dom_sf"/>
</dbReference>
<dbReference type="PANTHER" id="PTHR18866:SF127">
    <property type="match status" value="1"/>
</dbReference>
<dbReference type="PROSITE" id="PS00866">
    <property type="entry name" value="CPSASE_1"/>
    <property type="match status" value="1"/>
</dbReference>
<dbReference type="InterPro" id="IPR011761">
    <property type="entry name" value="ATP-grasp"/>
</dbReference>
<dbReference type="InterPro" id="IPR000089">
    <property type="entry name" value="Biotin_lipoyl"/>
</dbReference>
<dbReference type="SUPFAM" id="SSF52440">
    <property type="entry name" value="PreATP-grasp domain"/>
    <property type="match status" value="1"/>
</dbReference>
<evidence type="ECO:0000256" key="2">
    <source>
        <dbReference type="ARBA" id="ARBA00022598"/>
    </source>
</evidence>
<dbReference type="InterPro" id="IPR005482">
    <property type="entry name" value="Biotin_COase_C"/>
</dbReference>
<comment type="cofactor">
    <cofactor evidence="1">
        <name>biotin</name>
        <dbReference type="ChEBI" id="CHEBI:57586"/>
    </cofactor>
</comment>
<dbReference type="InterPro" id="IPR011054">
    <property type="entry name" value="Rudment_hybrid_motif"/>
</dbReference>
<dbReference type="PANTHER" id="PTHR18866">
    <property type="entry name" value="CARBOXYLASE:PYRUVATE/ACETYL-COA/PROPIONYL-COA CARBOXYLASE"/>
    <property type="match status" value="1"/>
</dbReference>
<proteinExistence type="predicted"/>
<name>A0A1Y2C2W2_9FUNG</name>
<keyword evidence="3 6" id="KW-0547">Nucleotide-binding</keyword>
<dbReference type="Proteomes" id="UP000193642">
    <property type="component" value="Unassembled WGS sequence"/>
</dbReference>
<evidence type="ECO:0000256" key="5">
    <source>
        <dbReference type="ARBA" id="ARBA00023267"/>
    </source>
</evidence>
<dbReference type="FunFam" id="3.30.470.20:FF:000028">
    <property type="entry name" value="Methylcrotonoyl-CoA carboxylase subunit alpha, mitochondrial"/>
    <property type="match status" value="1"/>
</dbReference>
<feature type="domain" description="Biotin carboxylation" evidence="8">
    <location>
        <begin position="5"/>
        <end position="457"/>
    </location>
</feature>
<organism evidence="9 10">
    <name type="scientific">Rhizoclosmatium globosum</name>
    <dbReference type="NCBI Taxonomy" id="329046"/>
    <lineage>
        <taxon>Eukaryota</taxon>
        <taxon>Fungi</taxon>
        <taxon>Fungi incertae sedis</taxon>
        <taxon>Chytridiomycota</taxon>
        <taxon>Chytridiomycota incertae sedis</taxon>
        <taxon>Chytridiomycetes</taxon>
        <taxon>Chytridiales</taxon>
        <taxon>Chytriomycetaceae</taxon>
        <taxon>Rhizoclosmatium</taxon>
    </lineage>
</organism>
<gene>
    <name evidence="9" type="ORF">BCR33DRAFT_852248</name>
</gene>
<dbReference type="GO" id="GO:0046872">
    <property type="term" value="F:metal ion binding"/>
    <property type="evidence" value="ECO:0007669"/>
    <property type="project" value="InterPro"/>
</dbReference>
<reference evidence="9 10" key="1">
    <citation type="submission" date="2016-07" db="EMBL/GenBank/DDBJ databases">
        <title>Pervasive Adenine N6-methylation of Active Genes in Fungi.</title>
        <authorList>
            <consortium name="DOE Joint Genome Institute"/>
            <person name="Mondo S.J."/>
            <person name="Dannebaum R.O."/>
            <person name="Kuo R.C."/>
            <person name="Labutti K."/>
            <person name="Haridas S."/>
            <person name="Kuo A."/>
            <person name="Salamov A."/>
            <person name="Ahrendt S.R."/>
            <person name="Lipzen A."/>
            <person name="Sullivan W."/>
            <person name="Andreopoulos W.B."/>
            <person name="Clum A."/>
            <person name="Lindquist E."/>
            <person name="Daum C."/>
            <person name="Ramamoorthy G.K."/>
            <person name="Gryganskyi A."/>
            <person name="Culley D."/>
            <person name="Magnuson J.K."/>
            <person name="James T.Y."/>
            <person name="O'Malley M.A."/>
            <person name="Stajich J.E."/>
            <person name="Spatafora J.W."/>
            <person name="Visel A."/>
            <person name="Grigoriev I.V."/>
        </authorList>
    </citation>
    <scope>NUCLEOTIDE SEQUENCE [LARGE SCALE GENOMIC DNA]</scope>
    <source>
        <strain evidence="9 10">JEL800</strain>
    </source>
</reference>